<feature type="region of interest" description="Disordered" evidence="9">
    <location>
        <begin position="469"/>
        <end position="497"/>
    </location>
</feature>
<feature type="region of interest" description="Disordered" evidence="9">
    <location>
        <begin position="962"/>
        <end position="986"/>
    </location>
</feature>
<keyword evidence="5" id="KW-0677">Repeat</keyword>
<evidence type="ECO:0000313" key="12">
    <source>
        <dbReference type="Proteomes" id="UP000823872"/>
    </source>
</evidence>
<evidence type="ECO:0000256" key="2">
    <source>
        <dbReference type="ARBA" id="ARBA00017027"/>
    </source>
</evidence>
<dbReference type="InterPro" id="IPR001357">
    <property type="entry name" value="BRCT_dom"/>
</dbReference>
<dbReference type="InterPro" id="IPR022047">
    <property type="entry name" value="Microcephalin-like"/>
</dbReference>
<feature type="domain" description="BRCT" evidence="10">
    <location>
        <begin position="7"/>
        <end position="99"/>
    </location>
</feature>
<proteinExistence type="predicted"/>
<dbReference type="Pfam" id="PF00533">
    <property type="entry name" value="BRCT"/>
    <property type="match status" value="1"/>
</dbReference>
<evidence type="ECO:0000259" key="10">
    <source>
        <dbReference type="PROSITE" id="PS50172"/>
    </source>
</evidence>
<comment type="subcellular location">
    <subcellularLocation>
        <location evidence="1">Cytoplasm</location>
        <location evidence="1">Cytoskeleton</location>
        <location evidence="1">Microtubule organizing center</location>
        <location evidence="1">Centrosome</location>
    </subcellularLocation>
</comment>
<comment type="function">
    <text evidence="7">Implicated in chromosome condensation and DNA damage induced cellular responses. May play a role in neurogenesis and regulation of the size of the cerebral cortex.</text>
</comment>
<dbReference type="SUPFAM" id="SSF52113">
    <property type="entry name" value="BRCT domain"/>
    <property type="match status" value="3"/>
</dbReference>
<protein>
    <recommendedName>
        <fullName evidence="2">Microcephalin</fullName>
    </recommendedName>
</protein>
<feature type="region of interest" description="Disordered" evidence="9">
    <location>
        <begin position="214"/>
        <end position="389"/>
    </location>
</feature>
<gene>
    <name evidence="11" type="primary">MCPH1</name>
</gene>
<dbReference type="CDD" id="cd17751">
    <property type="entry name" value="BRCT_microcephalin_rpt3"/>
    <property type="match status" value="1"/>
</dbReference>
<keyword evidence="4" id="KW-0597">Phosphoprotein</keyword>
<accession>A0ABI7VVH1</accession>
<dbReference type="CDD" id="cd17736">
    <property type="entry name" value="BRCT_microcephalin_rpt2"/>
    <property type="match status" value="1"/>
</dbReference>
<dbReference type="PROSITE" id="PS50172">
    <property type="entry name" value="BRCT"/>
    <property type="match status" value="2"/>
</dbReference>
<reference evidence="11 12" key="1">
    <citation type="submission" date="2021-02" db="EMBL/GenBank/DDBJ databases">
        <title>Safari Cat Assemblies.</title>
        <authorList>
            <person name="Bredemeyer K.R."/>
            <person name="Murphy W.J."/>
        </authorList>
    </citation>
    <scope>NUCLEOTIDE SEQUENCE [LARGE SCALE GENOMIC DNA]</scope>
</reference>
<evidence type="ECO:0000256" key="5">
    <source>
        <dbReference type="ARBA" id="ARBA00022737"/>
    </source>
</evidence>
<reference evidence="11" key="2">
    <citation type="submission" date="2025-08" db="UniProtKB">
        <authorList>
            <consortium name="Ensembl"/>
        </authorList>
    </citation>
    <scope>IDENTIFICATION</scope>
    <source>
        <strain evidence="11">breed Abyssinian</strain>
    </source>
</reference>
<evidence type="ECO:0000256" key="9">
    <source>
        <dbReference type="SAM" id="MobiDB-lite"/>
    </source>
</evidence>
<dbReference type="Proteomes" id="UP000823872">
    <property type="component" value="Chromosome B1"/>
</dbReference>
<dbReference type="SMART" id="SM00292">
    <property type="entry name" value="BRCT"/>
    <property type="match status" value="3"/>
</dbReference>
<name>A0ABI7VVH1_FELCA</name>
<feature type="region of interest" description="Disordered" evidence="9">
    <location>
        <begin position="510"/>
        <end position="634"/>
    </location>
</feature>
<sequence length="986" mass="106379">MEAPGTPGGGVLKDVVAYVEVWSVNGTENYSKTFTNQLVDMGAKVSKTFNKQVTHVVFKDGYQSTWDKAQKRGVKLVSVLWVEKCRTAGVHIDESLFPAANTREHLPSLIKKKRKCMQPKDFIPKTPEHDKRLQKKFQKMATELQRQKTTLDNDVPVLLFESNGSLVYSPTIKMCSGQHNTMQKRLQQMKEKRENLSPTYESFAGALDSSFDNLSGNSGCGSQERRVGEVADESRSGVCVSSPALKTGSVHSSAPAGPSASLKTGSVHSSAPAGPSASLKTGSVHSLAPAGHLSQLTPQNPSGRLSEQEVSQQRDPAGEAVTPDTWSGGAPREVFGMKHGLPPTLSATERHPWGHSRSESSSAKRRRKSEISDSSPTGRLKKRCRGKPGVSQEWLLASGDRLHFGPGAATQAPGCGVSSYDDYFSPDNLKERSSDGLLPGCQSSAGPALFICRGLSRGERRNILQTSDFSCIGKNPSPAPTSDLTAQSRHSLEKPARDKANAAWACLAAEETAGSRPQAGAQRGKGTRPDGTDSPVHDALPAADGLGGKGPDGDSRPLEGGSAEARELMGAGSVQKEDRPRTKRESCGGTQPDDRLGFAGDCTADTSAQQREDVSRGCSESVKNGPARPDVLDGSLEGCQDLARPHEKSKKRGRGQKPTRTLVMTSMPSETQNIVIQVVNTLKGFSLAQEVCETTTHVLAGKPLRTLNVLLGIARGCWVLSYEWVLWSLELGHWISEEPFELSNYFPAAPLCRLERYLSAGQYQGTLFADQPVMFITPASNPPRTKLWELVVLCGGQITRIPRQAGIFIGPSQGRRRATVKYLSETWILGRDPLMGMAGRVLLSAVAVGVCGPRHTNGLFWGKPDAHAPLPCSRGAFGWTSQHPSICLISQNPLMTVGLKAIQTLSFLLSAKVDFTRTESHLTDLTSKCEKGPAYPQLPHTLRPVHPQLRWPLPGPWSCSAPRAVGQHPGARTRSPPPPQSITHFS</sequence>
<dbReference type="Pfam" id="PF12738">
    <property type="entry name" value="PTCB-BRCT"/>
    <property type="match status" value="1"/>
</dbReference>
<feature type="compositionally biased region" description="Polar residues" evidence="9">
    <location>
        <begin position="480"/>
        <end position="489"/>
    </location>
</feature>
<comment type="subunit">
    <text evidence="8">Interacts with CDC27 and maybe other components of the APC/C complex. Interacts with histone variant H2AX under DNA damage conditions.</text>
</comment>
<evidence type="ECO:0000256" key="8">
    <source>
        <dbReference type="ARBA" id="ARBA00026061"/>
    </source>
</evidence>
<organism evidence="11 12">
    <name type="scientific">Felis catus</name>
    <name type="common">Cat</name>
    <name type="synonym">Felis silvestris catus</name>
    <dbReference type="NCBI Taxonomy" id="9685"/>
    <lineage>
        <taxon>Eukaryota</taxon>
        <taxon>Metazoa</taxon>
        <taxon>Chordata</taxon>
        <taxon>Craniata</taxon>
        <taxon>Vertebrata</taxon>
        <taxon>Euteleostomi</taxon>
        <taxon>Mammalia</taxon>
        <taxon>Eutheria</taxon>
        <taxon>Laurasiatheria</taxon>
        <taxon>Carnivora</taxon>
        <taxon>Feliformia</taxon>
        <taxon>Felidae</taxon>
        <taxon>Felinae</taxon>
        <taxon>Felis</taxon>
    </lineage>
</organism>
<dbReference type="PANTHER" id="PTHR14625">
    <property type="entry name" value="MICROCEPHALIN"/>
    <property type="match status" value="1"/>
</dbReference>
<dbReference type="Ensembl" id="ENSFCTT00005003617.1">
    <property type="protein sequence ID" value="ENSFCTP00005002182.1"/>
    <property type="gene ID" value="ENSFCTG00005001411.1"/>
</dbReference>
<dbReference type="PANTHER" id="PTHR14625:SF3">
    <property type="entry name" value="MICROCEPHALIN"/>
    <property type="match status" value="1"/>
</dbReference>
<evidence type="ECO:0000256" key="4">
    <source>
        <dbReference type="ARBA" id="ARBA00022553"/>
    </source>
</evidence>
<dbReference type="CDD" id="cd17716">
    <property type="entry name" value="BRCT_microcephalin_rpt1"/>
    <property type="match status" value="1"/>
</dbReference>
<dbReference type="InterPro" id="IPR029504">
    <property type="entry name" value="Microcephalin_mammal"/>
</dbReference>
<feature type="compositionally biased region" description="Basic and acidic residues" evidence="9">
    <location>
        <begin position="575"/>
        <end position="596"/>
    </location>
</feature>
<keyword evidence="6" id="KW-0206">Cytoskeleton</keyword>
<evidence type="ECO:0000256" key="6">
    <source>
        <dbReference type="ARBA" id="ARBA00023212"/>
    </source>
</evidence>
<dbReference type="Pfam" id="PF12258">
    <property type="entry name" value="Microcephalin"/>
    <property type="match status" value="2"/>
</dbReference>
<evidence type="ECO:0000313" key="11">
    <source>
        <dbReference type="Ensembl" id="ENSFCTP00005002182.1"/>
    </source>
</evidence>
<evidence type="ECO:0000256" key="7">
    <source>
        <dbReference type="ARBA" id="ARBA00025455"/>
    </source>
</evidence>
<feature type="compositionally biased region" description="Basic and acidic residues" evidence="9">
    <location>
        <begin position="223"/>
        <end position="235"/>
    </location>
</feature>
<evidence type="ECO:0000256" key="1">
    <source>
        <dbReference type="ARBA" id="ARBA00004300"/>
    </source>
</evidence>
<keyword evidence="12" id="KW-1185">Reference proteome</keyword>
<keyword evidence="3" id="KW-0963">Cytoplasm</keyword>
<reference evidence="11" key="3">
    <citation type="submission" date="2025-09" db="UniProtKB">
        <authorList>
            <consortium name="Ensembl"/>
        </authorList>
    </citation>
    <scope>IDENTIFICATION</scope>
    <source>
        <strain evidence="11">breed Abyssinian</strain>
    </source>
</reference>
<feature type="compositionally biased region" description="Polar residues" evidence="9">
    <location>
        <begin position="294"/>
        <end position="314"/>
    </location>
</feature>
<dbReference type="GeneTree" id="ENSGT00390000018842"/>
<dbReference type="Gene3D" id="3.40.50.10190">
    <property type="entry name" value="BRCT domain"/>
    <property type="match status" value="3"/>
</dbReference>
<evidence type="ECO:0000256" key="3">
    <source>
        <dbReference type="ARBA" id="ARBA00022490"/>
    </source>
</evidence>
<dbReference type="InterPro" id="IPR036420">
    <property type="entry name" value="BRCT_dom_sf"/>
</dbReference>
<feature type="domain" description="BRCT" evidence="10">
    <location>
        <begin position="684"/>
        <end position="742"/>
    </location>
</feature>
<feature type="compositionally biased region" description="Basic and acidic residues" evidence="9">
    <location>
        <begin position="348"/>
        <end position="358"/>
    </location>
</feature>